<evidence type="ECO:0008006" key="6">
    <source>
        <dbReference type="Google" id="ProtNLM"/>
    </source>
</evidence>
<feature type="compositionally biased region" description="Low complexity" evidence="3">
    <location>
        <begin position="41"/>
        <end position="55"/>
    </location>
</feature>
<dbReference type="SUPFAM" id="SSF117281">
    <property type="entry name" value="Kelch motif"/>
    <property type="match status" value="1"/>
</dbReference>
<keyword evidence="5" id="KW-1185">Reference proteome</keyword>
<comment type="caution">
    <text evidence="4">The sequence shown here is derived from an EMBL/GenBank/DDBJ whole genome shotgun (WGS) entry which is preliminary data.</text>
</comment>
<evidence type="ECO:0000313" key="5">
    <source>
        <dbReference type="Proteomes" id="UP000005801"/>
    </source>
</evidence>
<dbReference type="Proteomes" id="UP000005801">
    <property type="component" value="Unassembled WGS sequence"/>
</dbReference>
<organism evidence="4 5">
    <name type="scientific">Plesiocystis pacifica SIR-1</name>
    <dbReference type="NCBI Taxonomy" id="391625"/>
    <lineage>
        <taxon>Bacteria</taxon>
        <taxon>Pseudomonadati</taxon>
        <taxon>Myxococcota</taxon>
        <taxon>Polyangia</taxon>
        <taxon>Nannocystales</taxon>
        <taxon>Nannocystaceae</taxon>
        <taxon>Plesiocystis</taxon>
    </lineage>
</organism>
<dbReference type="PROSITE" id="PS51257">
    <property type="entry name" value="PROKAR_LIPOPROTEIN"/>
    <property type="match status" value="1"/>
</dbReference>
<evidence type="ECO:0000256" key="2">
    <source>
        <dbReference type="ARBA" id="ARBA00022737"/>
    </source>
</evidence>
<sequence>MMHRSIHHGLAWAGGATVLAALCLSLGCNGGQTVSPDVAPSADEASADTAADTSEQGPSLAVDTEVGPPLLPLGVTSFGATSLGGDTYILGGYFGTPHQYDETGQTGALLRASAGGQRWESLGEIEPLQSVALASVDGRIVRVGGMRILNAPGEDADMRSIAEVGIYDPATNTWTEGPALPEPRSSHEVAAIGSVVYVAGGWTLSGGPRSGTFQTQALALDLSAAEPSWQAFDMPFARRALGVAAAGGKLYAVGGMTDAGKISTSVDIYDPATKTWSKGPDFPGEPFGLAAEGVGEALVASGNDGVVYRLEPGADAWKAAGTLAFPRFFHQLVESPSGLLALGGIHGMSRDARTRQVEQVSLAGSSEAQVRGLWRLDSPGAAKNRMGMVLHDDALYLFGGNRSVGQHDFGPEDFLAEGHRLHLPSMTWSELADLPVHRQTMGAAVVDGTIVAVGGFGHPQWGESARTHGEVYHYDLEAGAWTLSSVGLVGTRSQFGLAVHGEQLWMFGGLDYDPARAGEAAFDHRLDVLVAENAGSAFELSGVELTGPRRAFAGAAHDGRYFMFGGMQGGFEPVTTCEAFTFETKTWSTIACPGAPVLSAQLVAIDDALYLVGGSKMGAKGLEPNLAIQRYDPEADSWSTVLDAIPLPAKHLRAFAFNGRLLLYSAHFADATQAMVALIEV</sequence>
<dbReference type="SUPFAM" id="SSF50965">
    <property type="entry name" value="Galactose oxidase, central domain"/>
    <property type="match status" value="2"/>
</dbReference>
<evidence type="ECO:0000256" key="3">
    <source>
        <dbReference type="SAM" id="MobiDB-lite"/>
    </source>
</evidence>
<reference evidence="4 5" key="1">
    <citation type="submission" date="2007-06" db="EMBL/GenBank/DDBJ databases">
        <authorList>
            <person name="Shimkets L."/>
            <person name="Ferriera S."/>
            <person name="Johnson J."/>
            <person name="Kravitz S."/>
            <person name="Beeson K."/>
            <person name="Sutton G."/>
            <person name="Rogers Y.-H."/>
            <person name="Friedman R."/>
            <person name="Frazier M."/>
            <person name="Venter J.C."/>
        </authorList>
    </citation>
    <scope>NUCLEOTIDE SEQUENCE [LARGE SCALE GENOMIC DNA]</scope>
    <source>
        <strain evidence="4 5">SIR-1</strain>
    </source>
</reference>
<name>A6G392_9BACT</name>
<gene>
    <name evidence="4" type="ORF">PPSIR1_16685</name>
</gene>
<dbReference type="SMART" id="SM00612">
    <property type="entry name" value="Kelch"/>
    <property type="match status" value="5"/>
</dbReference>
<dbReference type="RefSeq" id="WP_006971191.1">
    <property type="nucleotide sequence ID" value="NZ_ABCS01000017.1"/>
</dbReference>
<dbReference type="InterPro" id="IPR006652">
    <property type="entry name" value="Kelch_1"/>
</dbReference>
<evidence type="ECO:0000313" key="4">
    <source>
        <dbReference type="EMBL" id="EDM79717.1"/>
    </source>
</evidence>
<dbReference type="OrthoDB" id="232651at2"/>
<feature type="region of interest" description="Disordered" evidence="3">
    <location>
        <begin position="36"/>
        <end position="66"/>
    </location>
</feature>
<dbReference type="eggNOG" id="COG3055">
    <property type="taxonomic scope" value="Bacteria"/>
</dbReference>
<dbReference type="Gene3D" id="2.120.10.80">
    <property type="entry name" value="Kelch-type beta propeller"/>
    <property type="match status" value="4"/>
</dbReference>
<dbReference type="AlphaFoldDB" id="A6G392"/>
<dbReference type="PANTHER" id="PTHR24412:SF489">
    <property type="entry name" value="RING FINGER DOMAIN AND KELCH REPEAT-CONTAINING PROTEIN DDB_G0271372"/>
    <property type="match status" value="1"/>
</dbReference>
<keyword evidence="2" id="KW-0677">Repeat</keyword>
<proteinExistence type="predicted"/>
<dbReference type="EMBL" id="ABCS01000017">
    <property type="protein sequence ID" value="EDM79717.1"/>
    <property type="molecule type" value="Genomic_DNA"/>
</dbReference>
<dbReference type="InterPro" id="IPR015915">
    <property type="entry name" value="Kelch-typ_b-propeller"/>
</dbReference>
<protein>
    <recommendedName>
        <fullName evidence="6">N-acetylneuraminate epimerase</fullName>
    </recommendedName>
</protein>
<accession>A6G392</accession>
<dbReference type="PANTHER" id="PTHR24412">
    <property type="entry name" value="KELCH PROTEIN"/>
    <property type="match status" value="1"/>
</dbReference>
<keyword evidence="1" id="KW-0880">Kelch repeat</keyword>
<dbReference type="STRING" id="391625.PPSIR1_16685"/>
<dbReference type="InterPro" id="IPR011043">
    <property type="entry name" value="Gal_Oxase/kelch_b-propeller"/>
</dbReference>
<evidence type="ECO:0000256" key="1">
    <source>
        <dbReference type="ARBA" id="ARBA00022441"/>
    </source>
</evidence>
<dbReference type="Pfam" id="PF01344">
    <property type="entry name" value="Kelch_1"/>
    <property type="match status" value="2"/>
</dbReference>